<dbReference type="EMBL" id="CADEAL010004172">
    <property type="protein sequence ID" value="CAB1453498.1"/>
    <property type="molecule type" value="Genomic_DNA"/>
</dbReference>
<proteinExistence type="predicted"/>
<gene>
    <name evidence="2" type="ORF">PLEPLA_LOCUS41252</name>
</gene>
<comment type="caution">
    <text evidence="2">The sequence shown here is derived from an EMBL/GenBank/DDBJ whole genome shotgun (WGS) entry which is preliminary data.</text>
</comment>
<name>A0A9N7VM54_PLEPL</name>
<dbReference type="Proteomes" id="UP001153269">
    <property type="component" value="Unassembled WGS sequence"/>
</dbReference>
<evidence type="ECO:0000256" key="1">
    <source>
        <dbReference type="SAM" id="MobiDB-lite"/>
    </source>
</evidence>
<accession>A0A9N7VM54</accession>
<evidence type="ECO:0000313" key="3">
    <source>
        <dbReference type="Proteomes" id="UP001153269"/>
    </source>
</evidence>
<sequence length="147" mass="16610">MLYEVMVTQGTPDGPLHGLNSKHTALKSPSLSLPPRSSSNHSALANPPRSKTRLSRRYTCLIYDPGLAFILWETYSVSFVAGECASPSHTSVPRKPRKFWRTNMNQIEERLAEEVRKSDHLYNPSLTEYKDAQMACDSWKEISANVQ</sequence>
<evidence type="ECO:0000313" key="2">
    <source>
        <dbReference type="EMBL" id="CAB1453498.1"/>
    </source>
</evidence>
<protein>
    <submittedName>
        <fullName evidence="2">Uncharacterized protein</fullName>
    </submittedName>
</protein>
<reference evidence="2" key="1">
    <citation type="submission" date="2020-03" db="EMBL/GenBank/DDBJ databases">
        <authorList>
            <person name="Weist P."/>
        </authorList>
    </citation>
    <scope>NUCLEOTIDE SEQUENCE</scope>
</reference>
<feature type="compositionally biased region" description="Low complexity" evidence="1">
    <location>
        <begin position="26"/>
        <end position="39"/>
    </location>
</feature>
<feature type="region of interest" description="Disordered" evidence="1">
    <location>
        <begin position="7"/>
        <end position="53"/>
    </location>
</feature>
<keyword evidence="3" id="KW-1185">Reference proteome</keyword>
<dbReference type="AlphaFoldDB" id="A0A9N7VM54"/>
<organism evidence="2 3">
    <name type="scientific">Pleuronectes platessa</name>
    <name type="common">European plaice</name>
    <dbReference type="NCBI Taxonomy" id="8262"/>
    <lineage>
        <taxon>Eukaryota</taxon>
        <taxon>Metazoa</taxon>
        <taxon>Chordata</taxon>
        <taxon>Craniata</taxon>
        <taxon>Vertebrata</taxon>
        <taxon>Euteleostomi</taxon>
        <taxon>Actinopterygii</taxon>
        <taxon>Neopterygii</taxon>
        <taxon>Teleostei</taxon>
        <taxon>Neoteleostei</taxon>
        <taxon>Acanthomorphata</taxon>
        <taxon>Carangaria</taxon>
        <taxon>Pleuronectiformes</taxon>
        <taxon>Pleuronectoidei</taxon>
        <taxon>Pleuronectidae</taxon>
        <taxon>Pleuronectes</taxon>
    </lineage>
</organism>